<dbReference type="Gene3D" id="3.40.710.10">
    <property type="entry name" value="DD-peptidase/beta-lactamase superfamily"/>
    <property type="match status" value="1"/>
</dbReference>
<dbReference type="EMBL" id="CP068570">
    <property type="protein sequence ID" value="QQZ50358.1"/>
    <property type="molecule type" value="Genomic_DNA"/>
</dbReference>
<gene>
    <name evidence="1" type="ORF">JKL49_01135</name>
</gene>
<accession>A0A974S966</accession>
<dbReference type="GO" id="GO:0016787">
    <property type="term" value="F:hydrolase activity"/>
    <property type="evidence" value="ECO:0007669"/>
    <property type="project" value="UniProtKB-KW"/>
</dbReference>
<protein>
    <submittedName>
        <fullName evidence="1">Serine hydrolase</fullName>
    </submittedName>
</protein>
<organism evidence="1">
    <name type="scientific">Phenylobacterium glaciei</name>
    <dbReference type="NCBI Taxonomy" id="2803784"/>
    <lineage>
        <taxon>Bacteria</taxon>
        <taxon>Pseudomonadati</taxon>
        <taxon>Pseudomonadota</taxon>
        <taxon>Alphaproteobacteria</taxon>
        <taxon>Caulobacterales</taxon>
        <taxon>Caulobacteraceae</taxon>
        <taxon>Phenylobacterium</taxon>
    </lineage>
</organism>
<evidence type="ECO:0000313" key="1">
    <source>
        <dbReference type="EMBL" id="QQZ50358.1"/>
    </source>
</evidence>
<name>A0A974S966_9CAUL</name>
<dbReference type="InterPro" id="IPR012338">
    <property type="entry name" value="Beta-lactam/transpept-like"/>
</dbReference>
<sequence length="101" mass="11131">MRRALIESDNAANDKLLEQVGGVDAVADMLARKNLTGIRMGADEKNLQAKIAGLTWSPEMGVGGNFKDARARLPDSVRDAAMKEYLENPWTARPRRAWPPP</sequence>
<dbReference type="AlphaFoldDB" id="A0A974S966"/>
<proteinExistence type="predicted"/>
<dbReference type="SUPFAM" id="SSF56601">
    <property type="entry name" value="beta-lactamase/transpeptidase-like"/>
    <property type="match status" value="1"/>
</dbReference>
<keyword evidence="1" id="KW-0378">Hydrolase</keyword>
<reference evidence="1" key="1">
    <citation type="submission" date="2021-01" db="EMBL/GenBank/DDBJ databases">
        <title>Genome sequence of Phenylobacterium sp. 20VBR1 isolated from a valley glaceir, Ny-Alesund, Svalbard.</title>
        <authorList>
            <person name="Thomas F.A."/>
            <person name="Krishnan K.P."/>
            <person name="Sinha R.K."/>
        </authorList>
    </citation>
    <scope>NUCLEOTIDE SEQUENCE</scope>
    <source>
        <strain evidence="1">20VBR1</strain>
    </source>
</reference>